<dbReference type="InterPro" id="IPR033131">
    <property type="entry name" value="Pectinesterase_Asp_AS"/>
</dbReference>
<keyword evidence="11" id="KW-1185">Reference proteome</keyword>
<evidence type="ECO:0000256" key="3">
    <source>
        <dbReference type="ARBA" id="ARBA00022801"/>
    </source>
</evidence>
<keyword evidence="2" id="KW-0732">Signal</keyword>
<dbReference type="NCBIfam" id="TIGR04183">
    <property type="entry name" value="Por_Secre_tail"/>
    <property type="match status" value="1"/>
</dbReference>
<evidence type="ECO:0000256" key="2">
    <source>
        <dbReference type="ARBA" id="ARBA00022729"/>
    </source>
</evidence>
<dbReference type="RefSeq" id="WP_308991077.1">
    <property type="nucleotide sequence ID" value="NZ_CP155618.1"/>
</dbReference>
<feature type="domain" description="Pectinesterase catalytic" evidence="6">
    <location>
        <begin position="914"/>
        <end position="1117"/>
    </location>
</feature>
<dbReference type="InterPro" id="IPR000070">
    <property type="entry name" value="Pectinesterase_cat"/>
</dbReference>
<evidence type="ECO:0000259" key="7">
    <source>
        <dbReference type="Pfam" id="PF13205"/>
    </source>
</evidence>
<evidence type="ECO:0000313" key="10">
    <source>
        <dbReference type="EMBL" id="XBL16154.1"/>
    </source>
</evidence>
<keyword evidence="3" id="KW-0378">Hydrolase</keyword>
<dbReference type="SUPFAM" id="SSF51126">
    <property type="entry name" value="Pectin lyase-like"/>
    <property type="match status" value="1"/>
</dbReference>
<dbReference type="EMBL" id="CP155618">
    <property type="protein sequence ID" value="XBL16154.1"/>
    <property type="molecule type" value="Genomic_DNA"/>
</dbReference>
<feature type="active site" evidence="5">
    <location>
        <position position="1021"/>
    </location>
</feature>
<dbReference type="Pfam" id="PF18962">
    <property type="entry name" value="Por_Secre_tail"/>
    <property type="match status" value="1"/>
</dbReference>
<dbReference type="GO" id="GO:0009279">
    <property type="term" value="C:cell outer membrane"/>
    <property type="evidence" value="ECO:0007669"/>
    <property type="project" value="TreeGrafter"/>
</dbReference>
<dbReference type="GO" id="GO:0042545">
    <property type="term" value="P:cell wall modification"/>
    <property type="evidence" value="ECO:0007669"/>
    <property type="project" value="InterPro"/>
</dbReference>
<dbReference type="PANTHER" id="PTHR31321">
    <property type="entry name" value="ACYL-COA THIOESTER HYDROLASE YBHC-RELATED"/>
    <property type="match status" value="1"/>
</dbReference>
<dbReference type="KEGG" id="mlil:QLS71_009090"/>
<dbReference type="InterPro" id="IPR032812">
    <property type="entry name" value="SbsA_Ig"/>
</dbReference>
<proteinExistence type="inferred from homology"/>
<feature type="domain" description="Bacterial repeat" evidence="9">
    <location>
        <begin position="425"/>
        <end position="496"/>
    </location>
</feature>
<feature type="domain" description="SbsA Ig-like" evidence="7">
    <location>
        <begin position="756"/>
        <end position="851"/>
    </location>
</feature>
<organism evidence="10 11">
    <name type="scientific">Mariniflexile litorale</name>
    <dbReference type="NCBI Taxonomy" id="3045158"/>
    <lineage>
        <taxon>Bacteria</taxon>
        <taxon>Pseudomonadati</taxon>
        <taxon>Bacteroidota</taxon>
        <taxon>Flavobacteriia</taxon>
        <taxon>Flavobacteriales</taxon>
        <taxon>Flavobacteriaceae</taxon>
        <taxon>Mariniflexile</taxon>
    </lineage>
</organism>
<evidence type="ECO:0000259" key="9">
    <source>
        <dbReference type="Pfam" id="PF18998"/>
    </source>
</evidence>
<evidence type="ECO:0000313" key="11">
    <source>
        <dbReference type="Proteomes" id="UP001224325"/>
    </source>
</evidence>
<dbReference type="Pfam" id="PF18998">
    <property type="entry name" value="Flg_new_2"/>
    <property type="match status" value="2"/>
</dbReference>
<dbReference type="PANTHER" id="PTHR31321:SF57">
    <property type="entry name" value="PECTINESTERASE 53-RELATED"/>
    <property type="match status" value="1"/>
</dbReference>
<dbReference type="Pfam" id="PF01095">
    <property type="entry name" value="Pectinesterase"/>
    <property type="match status" value="1"/>
</dbReference>
<keyword evidence="4" id="KW-0063">Aspartyl esterase</keyword>
<protein>
    <submittedName>
        <fullName evidence="10">Pectinesterase family protein</fullName>
    </submittedName>
</protein>
<accession>A0AAU7EKV5</accession>
<dbReference type="GO" id="GO:0030599">
    <property type="term" value="F:pectinesterase activity"/>
    <property type="evidence" value="ECO:0007669"/>
    <property type="project" value="InterPro"/>
</dbReference>
<feature type="domain" description="Bacterial repeat" evidence="9">
    <location>
        <begin position="520"/>
        <end position="575"/>
    </location>
</feature>
<dbReference type="InterPro" id="IPR012334">
    <property type="entry name" value="Pectin_lyas_fold"/>
</dbReference>
<dbReference type="Proteomes" id="UP001224325">
    <property type="component" value="Chromosome"/>
</dbReference>
<evidence type="ECO:0000259" key="6">
    <source>
        <dbReference type="Pfam" id="PF01095"/>
    </source>
</evidence>
<evidence type="ECO:0000256" key="5">
    <source>
        <dbReference type="PROSITE-ProRule" id="PRU10040"/>
    </source>
</evidence>
<dbReference type="InterPro" id="IPR044060">
    <property type="entry name" value="Bacterial_rp_domain"/>
</dbReference>
<reference evidence="10" key="1">
    <citation type="submission" date="2024-04" db="EMBL/GenBank/DDBJ databases">
        <title>Mariniflexile litorale, isolated from the shallow sediments of the Sea of Japan.</title>
        <authorList>
            <person name="Romanenko L."/>
            <person name="Isaeva M."/>
        </authorList>
    </citation>
    <scope>NUCLEOTIDE SEQUENCE [LARGE SCALE GENOMIC DNA]</scope>
    <source>
        <strain evidence="10">KMM 9835</strain>
    </source>
</reference>
<dbReference type="InterPro" id="IPR011050">
    <property type="entry name" value="Pectin_lyase_fold/virulence"/>
</dbReference>
<dbReference type="Gene3D" id="2.160.20.10">
    <property type="entry name" value="Single-stranded right-handed beta-helix, Pectin lyase-like"/>
    <property type="match status" value="1"/>
</dbReference>
<gene>
    <name evidence="10" type="ORF">QLS71_009090</name>
</gene>
<dbReference type="PROSITE" id="PS00503">
    <property type="entry name" value="PECTINESTERASE_2"/>
    <property type="match status" value="1"/>
</dbReference>
<dbReference type="InterPro" id="IPR026444">
    <property type="entry name" value="Secre_tail"/>
</dbReference>
<name>A0AAU7EKV5_9FLAO</name>
<evidence type="ECO:0000256" key="1">
    <source>
        <dbReference type="ARBA" id="ARBA00008891"/>
    </source>
</evidence>
<feature type="domain" description="Secretion system C-terminal sorting" evidence="8">
    <location>
        <begin position="1268"/>
        <end position="1337"/>
    </location>
</feature>
<comment type="similarity">
    <text evidence="1">Belongs to the pectinesterase family.</text>
</comment>
<evidence type="ECO:0000259" key="8">
    <source>
        <dbReference type="Pfam" id="PF18962"/>
    </source>
</evidence>
<sequence>MKSKIFSVKENKLFVAFIILFIITCKQITAQTKLADWSFTNEYSVTGSDPVIYKPTETSIGNYAGVITSSSHSIYANFYLGDQGDYYMRLNAPTGKHENHGGIMDVMRIYYDGAFSITDFTNPSNHNNYYEFTFPTTGYFNIELDYTFYGGQSNSDDFIEVVYSIDEGITWADAKTTYAGSGWSTEVNDVAQITAKNKSSVIVRLICVTENTASNNFNLSKFSVSGTSTTIPSNTNSTVSWLFDLGTTNQMATYSDESLWKPDYVSEGSNLSYNGTETGQENSVTFTRFTPTVKSGSRLAVDVVSFNITPLTGLTFAPKNIFFNCERFGTGGGLIDVIWKSSDGALTTIQTGIKPDRKGDDSFLEATYVADIDVSSLSIPILEGEGSLQIYIYSLDPGKSVGIANIKIEGVLNGTIEDIAQYTVTTAVTPLESGVITSDKPTTVDNGSQITLTANRNFGYEFINWTDGADNVISTDNPYTLTVTSDITVKANFNSINTYALDFTANGGAADYMVDISPLGTMVNSSRMYEEGTNVSLAASNNPILNFSNWGTGETNATLSVVMDNNKSVSAEYNALDYIVGWDFYKTGSSGRPADFSSNVINDASSLILRQADGTQSSWLDKSSSSGGYEGRNAAVNWKPIADKFYYQISFNATDYTDITVQASMLYNYNAYAKQLCEYSIDGENFTQIGSIDLVNAKTYYDGIFTLPSDADNAGAVYIRWIPDYNSNIIGTPASNDGTAISSIYVFGTESVFNDGVAPILVNSVPDNNAIGASATGKVVFNFDERVKIADNTTATLNGENLIPVVFGKSISFNYSGLDYNTQYTFELAGNVVSDLTDNILVDAISISFTTLNKPTVTKKVYDFIVGVDGDFAAALVAAQTASSSGERFFIFFPDGEYDLGNTTGDATQQTYINLPNVSFIGQSADGVILFNEPLAKDEGIGTTPTINFQSNSKNIYMQDLSILNKMDYRKGTFTGRAVALRDQGDKNIYKNVKLLSNQDTFYTGSNRIYLENSEIHGTVDFIFGGGDVFFNACTIYLEDRGGNHVTAAATGSNWGYVFRDCTIDGFPQTNGTYKLGRPWQNSPKTVFINTIMNVLPANEGWSEWGAAPSVYAEYNSITSSGVSLDLSGRRTTYNYTNGGGGTVMLNPVLTSVEAETYTIENVLTGTDTWQPKLATEQAAIPVLSNKDSTLTWEEDDYVLGWAVFKDDVFVDFVTTNSFDISGNISGVYSIRSANGMGGLSAKSNKFDAATLGQDKNTLVLRNLILSPNPTRDIIKLKIEGTMEQTFLSLYNLTGQKLWFTELIMGNNDVVSINLNQFSKGVYLLKIERGSVSRTMKIAKQ</sequence>
<evidence type="ECO:0000256" key="4">
    <source>
        <dbReference type="ARBA" id="ARBA00023085"/>
    </source>
</evidence>
<dbReference type="Pfam" id="PF13205">
    <property type="entry name" value="Big_5"/>
    <property type="match status" value="1"/>
</dbReference>